<dbReference type="SUPFAM" id="SSF110849">
    <property type="entry name" value="ParB/Sulfiredoxin"/>
    <property type="match status" value="1"/>
</dbReference>
<name>A0A2P1BNR7_KLEPN</name>
<sequence>MTESKAKTSVKTSKKNVKPAEAAALKEALEAAQIELVPLSALIKSPLNVRTIPYPVESVRELAESIETIGLIQNLVVHTLRKVCQGWLQVVGVLQPCSYYSLKTASMPGIR</sequence>
<geneLocation type="plasmid" evidence="2">
    <name>pUJ-83KPC</name>
</geneLocation>
<evidence type="ECO:0000313" key="2">
    <source>
        <dbReference type="EMBL" id="AVI43400.1"/>
    </source>
</evidence>
<dbReference type="AlphaFoldDB" id="A0A2P1BNR7"/>
<proteinExistence type="predicted"/>
<protein>
    <recommendedName>
        <fullName evidence="1">ParB-like N-terminal domain-containing protein</fullName>
    </recommendedName>
</protein>
<dbReference type="EMBL" id="MG700549">
    <property type="protein sequence ID" value="AVI43400.1"/>
    <property type="molecule type" value="Genomic_DNA"/>
</dbReference>
<feature type="domain" description="ParB-like N-terminal" evidence="1">
    <location>
        <begin position="33"/>
        <end position="80"/>
    </location>
</feature>
<dbReference type="InterPro" id="IPR036086">
    <property type="entry name" value="ParB/Sulfiredoxin_sf"/>
</dbReference>
<dbReference type="InterPro" id="IPR003115">
    <property type="entry name" value="ParB_N"/>
</dbReference>
<keyword evidence="2" id="KW-0614">Plasmid</keyword>
<dbReference type="Pfam" id="PF02195">
    <property type="entry name" value="ParB_N"/>
    <property type="match status" value="1"/>
</dbReference>
<accession>A0A2P1BNR7</accession>
<organism evidence="2">
    <name type="scientific">Klebsiella pneumoniae</name>
    <dbReference type="NCBI Taxonomy" id="573"/>
    <lineage>
        <taxon>Bacteria</taxon>
        <taxon>Pseudomonadati</taxon>
        <taxon>Pseudomonadota</taxon>
        <taxon>Gammaproteobacteria</taxon>
        <taxon>Enterobacterales</taxon>
        <taxon>Enterobacteriaceae</taxon>
        <taxon>Klebsiella/Raoultella group</taxon>
        <taxon>Klebsiella</taxon>
        <taxon>Klebsiella pneumoniae complex</taxon>
    </lineage>
</organism>
<reference evidence="2" key="1">
    <citation type="submission" date="2017-12" db="EMBL/GenBank/DDBJ databases">
        <title>Insights into the successfully spreading KPC-encoding IncII plasmids.</title>
        <authorList>
            <person name="Brandt C."/>
            <person name="Pletz M.W."/>
            <person name="Makarewicz O."/>
        </authorList>
    </citation>
    <scope>NUCLEOTIDE SEQUENCE</scope>
    <source>
        <strain evidence="2">St015256/1</strain>
        <plasmid evidence="2">pUJ-83KPC</plasmid>
    </source>
</reference>
<evidence type="ECO:0000259" key="1">
    <source>
        <dbReference type="Pfam" id="PF02195"/>
    </source>
</evidence>